<name>A0A6U2E7A4_HEMAN</name>
<feature type="compositionally biased region" description="Low complexity" evidence="1">
    <location>
        <begin position="24"/>
        <end position="43"/>
    </location>
</feature>
<accession>A0A6U2E7A4</accession>
<dbReference type="AlphaFoldDB" id="A0A6U2E7A4"/>
<gene>
    <name evidence="2" type="ORF">HAND00432_LOCUS32319</name>
</gene>
<feature type="region of interest" description="Disordered" evidence="1">
    <location>
        <begin position="17"/>
        <end position="54"/>
    </location>
</feature>
<proteinExistence type="predicted"/>
<protein>
    <submittedName>
        <fullName evidence="2">Uncharacterized protein</fullName>
    </submittedName>
</protein>
<sequence>MVDRRDSMELPDFFDIGNVELQGEDTAGADQQQQADAEAPPQENQGQANEERGLQSRARLAWQERGQREALLSRYRHLVQGLSPYHKSLMEDAINMQSTSKKHLCMHAELTYMMTRGIIVHCDEQGRECLFGGGARVQQEPRALGADCAFASWRGFWVLKDRAEEFLKRWADLHEMHICPDLRAAPPGSCPLDKCVQRRAESRTLQPHALGFDRRDWITLTENMSNQNNSKFGLVPLLNEGEAIGGRLTWTNAFTGLTAFVYRPIRASS</sequence>
<reference evidence="2" key="1">
    <citation type="submission" date="2021-01" db="EMBL/GenBank/DDBJ databases">
        <authorList>
            <person name="Corre E."/>
            <person name="Pelletier E."/>
            <person name="Niang G."/>
            <person name="Scheremetjew M."/>
            <person name="Finn R."/>
            <person name="Kale V."/>
            <person name="Holt S."/>
            <person name="Cochrane G."/>
            <person name="Meng A."/>
            <person name="Brown T."/>
            <person name="Cohen L."/>
        </authorList>
    </citation>
    <scope>NUCLEOTIDE SEQUENCE</scope>
    <source>
        <strain evidence="2">CCMP644</strain>
    </source>
</reference>
<evidence type="ECO:0000313" key="2">
    <source>
        <dbReference type="EMBL" id="CAD8981309.1"/>
    </source>
</evidence>
<evidence type="ECO:0000256" key="1">
    <source>
        <dbReference type="SAM" id="MobiDB-lite"/>
    </source>
</evidence>
<organism evidence="2">
    <name type="scientific">Hemiselmis andersenii</name>
    <name type="common">Cryptophyte alga</name>
    <dbReference type="NCBI Taxonomy" id="464988"/>
    <lineage>
        <taxon>Eukaryota</taxon>
        <taxon>Cryptophyceae</taxon>
        <taxon>Cryptomonadales</taxon>
        <taxon>Hemiselmidaceae</taxon>
        <taxon>Hemiselmis</taxon>
    </lineage>
</organism>
<dbReference type="EMBL" id="HBFX01053721">
    <property type="protein sequence ID" value="CAD8981309.1"/>
    <property type="molecule type" value="Transcribed_RNA"/>
</dbReference>